<comment type="similarity">
    <text evidence="2">Belongs to the DNA repair enzymes AP/ExoA family.</text>
</comment>
<dbReference type="InterPro" id="IPR004808">
    <property type="entry name" value="AP_endonuc_1"/>
</dbReference>
<dbReference type="SUPFAM" id="SSF56219">
    <property type="entry name" value="DNase I-like"/>
    <property type="match status" value="1"/>
</dbReference>
<name>A0ABX7AL56_9BACI</name>
<dbReference type="PANTHER" id="PTHR22748">
    <property type="entry name" value="AP ENDONUCLEASE"/>
    <property type="match status" value="1"/>
</dbReference>
<feature type="domain" description="Endonuclease/exonuclease/phosphatase" evidence="6">
    <location>
        <begin position="30"/>
        <end position="248"/>
    </location>
</feature>
<dbReference type="Pfam" id="PF03372">
    <property type="entry name" value="Exo_endo_phos"/>
    <property type="match status" value="1"/>
</dbReference>
<accession>A0ABX7AL56</accession>
<reference evidence="7 8" key="1">
    <citation type="submission" date="2020-01" db="EMBL/GenBank/DDBJ databases">
        <authorList>
            <person name="Liu G."/>
            <person name="Liu B."/>
        </authorList>
    </citation>
    <scope>NUCLEOTIDE SEQUENCE [LARGE SCALE GENOMIC DNA]</scope>
    <source>
        <strain evidence="7 8">FJAT-51161</strain>
    </source>
</reference>
<keyword evidence="8" id="KW-1185">Reference proteome</keyword>
<dbReference type="PANTHER" id="PTHR22748:SF6">
    <property type="entry name" value="DNA-(APURINIC OR APYRIMIDINIC SITE) ENDONUCLEASE"/>
    <property type="match status" value="1"/>
</dbReference>
<keyword evidence="4" id="KW-0378">Hydrolase</keyword>
<dbReference type="Gene3D" id="3.60.10.10">
    <property type="entry name" value="Endonuclease/exonuclease/phosphatase"/>
    <property type="match status" value="1"/>
</dbReference>
<protein>
    <submittedName>
        <fullName evidence="7">Endonuclease/exonuclease/phosphatase family protein</fullName>
    </submittedName>
</protein>
<keyword evidence="7" id="KW-0255">Endonuclease</keyword>
<evidence type="ECO:0000256" key="3">
    <source>
        <dbReference type="ARBA" id="ARBA00022723"/>
    </source>
</evidence>
<dbReference type="EMBL" id="CP067341">
    <property type="protein sequence ID" value="QQP10598.1"/>
    <property type="molecule type" value="Genomic_DNA"/>
</dbReference>
<keyword evidence="5" id="KW-0460">Magnesium</keyword>
<evidence type="ECO:0000313" key="8">
    <source>
        <dbReference type="Proteomes" id="UP000596049"/>
    </source>
</evidence>
<dbReference type="RefSeq" id="WP_053597247.1">
    <property type="nucleotide sequence ID" value="NZ_CP067341.1"/>
</dbReference>
<evidence type="ECO:0000259" key="6">
    <source>
        <dbReference type="Pfam" id="PF03372"/>
    </source>
</evidence>
<proteinExistence type="inferred from homology"/>
<gene>
    <name evidence="7" type="ORF">FJQ98_15145</name>
</gene>
<dbReference type="GO" id="GO:0004519">
    <property type="term" value="F:endonuclease activity"/>
    <property type="evidence" value="ECO:0007669"/>
    <property type="project" value="UniProtKB-KW"/>
</dbReference>
<comment type="cofactor">
    <cofactor evidence="1">
        <name>Mg(2+)</name>
        <dbReference type="ChEBI" id="CHEBI:18420"/>
    </cofactor>
</comment>
<evidence type="ECO:0000313" key="7">
    <source>
        <dbReference type="EMBL" id="QQP10598.1"/>
    </source>
</evidence>
<sequence length="267" mass="31039">MNKDTLGILAINVNDFGGLYPKKSNLIDWNSEVEKENRKNRVIKLINFLSNKNPEIIVLLEFDSSTKQIEFLNFINEKGYAIVKENIRGSIVVVIHKIELKVKFISQKSNLKAYAKWIEINIELHQFKKFNVIGVHVPLESEKRIQFQKKFQEKFDLPTVLIGDFNAATNDDRAIELLNKSRLNENTNLLNNILNNNFVDSWREVNGKDINEYTWFNSMDKNDGRRLDYAFVTNNIEILAVNHLPELNMILDENGFTDHSGIEIKIK</sequence>
<evidence type="ECO:0000256" key="5">
    <source>
        <dbReference type="ARBA" id="ARBA00022842"/>
    </source>
</evidence>
<evidence type="ECO:0000256" key="2">
    <source>
        <dbReference type="ARBA" id="ARBA00007092"/>
    </source>
</evidence>
<keyword evidence="7" id="KW-0540">Nuclease</keyword>
<dbReference type="InterPro" id="IPR036691">
    <property type="entry name" value="Endo/exonu/phosph_ase_sf"/>
</dbReference>
<keyword evidence="3" id="KW-0479">Metal-binding</keyword>
<dbReference type="Proteomes" id="UP000596049">
    <property type="component" value="Chromosome"/>
</dbReference>
<dbReference type="InterPro" id="IPR005135">
    <property type="entry name" value="Endo/exonuclease/phosphatase"/>
</dbReference>
<organism evidence="7 8">
    <name type="scientific">Lysinibacillus agricola</name>
    <dbReference type="NCBI Taxonomy" id="2590012"/>
    <lineage>
        <taxon>Bacteria</taxon>
        <taxon>Bacillati</taxon>
        <taxon>Bacillota</taxon>
        <taxon>Bacilli</taxon>
        <taxon>Bacillales</taxon>
        <taxon>Bacillaceae</taxon>
        <taxon>Lysinibacillus</taxon>
    </lineage>
</organism>
<evidence type="ECO:0000256" key="1">
    <source>
        <dbReference type="ARBA" id="ARBA00001946"/>
    </source>
</evidence>
<evidence type="ECO:0000256" key="4">
    <source>
        <dbReference type="ARBA" id="ARBA00022801"/>
    </source>
</evidence>